<reference evidence="3 4" key="1">
    <citation type="journal article" date="2020" name="Nat. Commun.">
        <title>Donkey genomes provide new insights into domestication and selection for coat color.</title>
        <authorList>
            <person name="Wang"/>
            <person name="C."/>
            <person name="Li"/>
            <person name="H."/>
            <person name="Guo"/>
            <person name="Y."/>
            <person name="Huang"/>
            <person name="J."/>
            <person name="Sun"/>
            <person name="Y."/>
            <person name="Min"/>
            <person name="J."/>
            <person name="Wang"/>
            <person name="J."/>
            <person name="Fang"/>
            <person name="X."/>
            <person name="Zhao"/>
            <person name="Z."/>
            <person name="Wang"/>
            <person name="S."/>
            <person name="Zhang"/>
            <person name="Y."/>
            <person name="Liu"/>
            <person name="Q."/>
            <person name="Jiang"/>
            <person name="Q."/>
            <person name="Wang"/>
            <person name="X."/>
            <person name="Guo"/>
            <person name="Y."/>
            <person name="Yang"/>
            <person name="C."/>
            <person name="Wang"/>
            <person name="Y."/>
            <person name="Tian"/>
            <person name="F."/>
            <person name="Zhuang"/>
            <person name="G."/>
            <person name="Fan"/>
            <person name="Y."/>
            <person name="Gao"/>
            <person name="Q."/>
            <person name="Li"/>
            <person name="Y."/>
            <person name="Ju"/>
            <person name="Z."/>
            <person name="Li"/>
            <person name="J."/>
            <person name="Li"/>
            <person name="R."/>
            <person name="Hou"/>
            <person name="M."/>
            <person name="Yang"/>
            <person name="G."/>
            <person name="Liu"/>
            <person name="G."/>
            <person name="Liu"/>
            <person name="W."/>
            <person name="Guo"/>
            <person name="J."/>
            <person name="Pan"/>
            <person name="S."/>
            <person name="Fan"/>
            <person name="G."/>
            <person name="Zhang"/>
            <person name="W."/>
            <person name="Zhang"/>
            <person name="R."/>
            <person name="Yu"/>
            <person name="J."/>
            <person name="Zhang"/>
            <person name="X."/>
            <person name="Yin"/>
            <person name="Q."/>
            <person name="Ji"/>
            <person name="C."/>
            <person name="Jin"/>
            <person name="Y."/>
            <person name="Yue"/>
            <person name="G."/>
            <person name="Liu"/>
            <person name="M."/>
            <person name="Xu"/>
            <person name="J."/>
            <person name="Liu"/>
            <person name="S."/>
            <person name="Jordana"/>
            <person name="J."/>
            <person name="Noce"/>
            <person name="A."/>
            <person name="Amills"/>
            <person name="M."/>
            <person name="Wu"/>
            <person name="D.D."/>
            <person name="Li"/>
            <person name="S."/>
            <person name="Zhou"/>
            <person name="X. and Zhong"/>
            <person name="J."/>
        </authorList>
    </citation>
    <scope>NUCLEOTIDE SEQUENCE [LARGE SCALE GENOMIC DNA]</scope>
</reference>
<feature type="compositionally biased region" description="Gly residues" evidence="1">
    <location>
        <begin position="28"/>
        <end position="50"/>
    </location>
</feature>
<evidence type="ECO:0000313" key="4">
    <source>
        <dbReference type="Proteomes" id="UP000694387"/>
    </source>
</evidence>
<reference evidence="3" key="2">
    <citation type="submission" date="2025-08" db="UniProtKB">
        <authorList>
            <consortium name="Ensembl"/>
        </authorList>
    </citation>
    <scope>IDENTIFICATION</scope>
</reference>
<feature type="compositionally biased region" description="Polar residues" evidence="1">
    <location>
        <begin position="1"/>
        <end position="14"/>
    </location>
</feature>
<keyword evidence="2" id="KW-0812">Transmembrane</keyword>
<name>A0A9L0IB11_EQUAS</name>
<proteinExistence type="predicted"/>
<protein>
    <submittedName>
        <fullName evidence="3">Potassium voltage-gated channel subfamily A regulatory beta subunit 3</fullName>
    </submittedName>
</protein>
<gene>
    <name evidence="3" type="primary">KCNAB3</name>
</gene>
<dbReference type="Proteomes" id="UP000694387">
    <property type="component" value="Chromosome 13"/>
</dbReference>
<evidence type="ECO:0000313" key="3">
    <source>
        <dbReference type="Ensembl" id="ENSEASP00005034924.1"/>
    </source>
</evidence>
<dbReference type="GeneTree" id="ENSGT00940000159306"/>
<sequence length="187" mass="19428">MQVSIACTEQNLRSRSSEDRLCGPRPGPGGGNGGPVGGGHGNPPGGGGSGPKARAALVPRPPAPAGALRESTGRGTGMKYRYGGGRAARPICSTFLTPEASWDPPGRPQTSLKRSWLIPSLLLITALPYLVPLLVSVDIPEKEKIKFTKLDRVLSDPGDTHELPSLPPGRPEMHLSPGCALPPNPLG</sequence>
<evidence type="ECO:0000256" key="1">
    <source>
        <dbReference type="SAM" id="MobiDB-lite"/>
    </source>
</evidence>
<evidence type="ECO:0000256" key="2">
    <source>
        <dbReference type="SAM" id="Phobius"/>
    </source>
</evidence>
<feature type="transmembrane region" description="Helical" evidence="2">
    <location>
        <begin position="116"/>
        <end position="137"/>
    </location>
</feature>
<feature type="region of interest" description="Disordered" evidence="1">
    <location>
        <begin position="1"/>
        <end position="78"/>
    </location>
</feature>
<reference evidence="3" key="3">
    <citation type="submission" date="2025-09" db="UniProtKB">
        <authorList>
            <consortium name="Ensembl"/>
        </authorList>
    </citation>
    <scope>IDENTIFICATION</scope>
</reference>
<keyword evidence="4" id="KW-1185">Reference proteome</keyword>
<keyword evidence="2" id="KW-1133">Transmembrane helix</keyword>
<keyword evidence="2" id="KW-0472">Membrane</keyword>
<feature type="region of interest" description="Disordered" evidence="1">
    <location>
        <begin position="154"/>
        <end position="187"/>
    </location>
</feature>
<dbReference type="AlphaFoldDB" id="A0A9L0IB11"/>
<organism evidence="3 4">
    <name type="scientific">Equus asinus</name>
    <name type="common">Donkey</name>
    <name type="synonym">Equus africanus asinus</name>
    <dbReference type="NCBI Taxonomy" id="9793"/>
    <lineage>
        <taxon>Eukaryota</taxon>
        <taxon>Metazoa</taxon>
        <taxon>Chordata</taxon>
        <taxon>Craniata</taxon>
        <taxon>Vertebrata</taxon>
        <taxon>Euteleostomi</taxon>
        <taxon>Mammalia</taxon>
        <taxon>Eutheria</taxon>
        <taxon>Laurasiatheria</taxon>
        <taxon>Perissodactyla</taxon>
        <taxon>Equidae</taxon>
        <taxon>Equus</taxon>
    </lineage>
</organism>
<dbReference type="Ensembl" id="ENSEAST00005053572.1">
    <property type="protein sequence ID" value="ENSEASP00005034924.1"/>
    <property type="gene ID" value="ENSEASG00005019374.2"/>
</dbReference>
<accession>A0A9L0IB11</accession>